<comment type="similarity">
    <text evidence="3">Belongs to the class-V pyridoxal-phosphate-dependent aminotransferase family. NifS/IscS subfamily.</text>
</comment>
<evidence type="ECO:0000256" key="5">
    <source>
        <dbReference type="ARBA" id="ARBA00022679"/>
    </source>
</evidence>
<keyword evidence="8" id="KW-0408">Iron</keyword>
<comment type="catalytic activity">
    <reaction evidence="12">
        <text>(sulfur carrier)-H + L-cysteine = (sulfur carrier)-SH + L-alanine</text>
        <dbReference type="Rhea" id="RHEA:43892"/>
        <dbReference type="Rhea" id="RHEA-COMP:14737"/>
        <dbReference type="Rhea" id="RHEA-COMP:14739"/>
        <dbReference type="ChEBI" id="CHEBI:29917"/>
        <dbReference type="ChEBI" id="CHEBI:35235"/>
        <dbReference type="ChEBI" id="CHEBI:57972"/>
        <dbReference type="ChEBI" id="CHEBI:64428"/>
        <dbReference type="EC" id="2.8.1.7"/>
    </reaction>
</comment>
<dbReference type="Gene3D" id="3.90.1150.10">
    <property type="entry name" value="Aspartate Aminotransferase, domain 1"/>
    <property type="match status" value="1"/>
</dbReference>
<dbReference type="InterPro" id="IPR015424">
    <property type="entry name" value="PyrdxlP-dep_Trfase"/>
</dbReference>
<dbReference type="InterPro" id="IPR015421">
    <property type="entry name" value="PyrdxlP-dep_Trfase_major"/>
</dbReference>
<evidence type="ECO:0000256" key="9">
    <source>
        <dbReference type="ARBA" id="ARBA00023014"/>
    </source>
</evidence>
<dbReference type="RefSeq" id="WP_059759293.1">
    <property type="nucleotide sequence ID" value="NZ_LDUG01000061.1"/>
</dbReference>
<sequence>MTPAPIYLDCNATTPVDPRVLEAMLPYLAAHYGNPSSDHVYGQRAKAAIEVARAEVAELIGATPPEIVFTGCATEANNLALLGAARAAQPGGRTVLVTSAIEHPSVLNPLRHLARQGWSLTELPVDAAGRVQVNHAANAITPEVALVSVMLANNETGSLQAVRALADLAHAAGALMHVDAAQAVGKVAVDVHALGADLLTLAGHKFYAPKGVGALVVRTGVALEPIQYGAGHEHGLRPGTENVPYIVALGEAARLARTTLAQEAARMTALRDRLHGLLAAVIPGLRLNGHPTERLPNTLNISFPAVAGWQVLAAAPAVAASTGSACHAGDHAASGVLAAMGLAPEAAAGAVRLSLGRFTTETEIDRAAEALIGVWKSLTA</sequence>
<dbReference type="AlphaFoldDB" id="A0A119CTB3"/>
<evidence type="ECO:0000256" key="8">
    <source>
        <dbReference type="ARBA" id="ARBA00023004"/>
    </source>
</evidence>
<keyword evidence="6" id="KW-0479">Metal-binding</keyword>
<keyword evidence="7" id="KW-0663">Pyridoxal phosphate</keyword>
<keyword evidence="10" id="KW-0535">Nitrogen fixation</keyword>
<proteinExistence type="inferred from homology"/>
<evidence type="ECO:0000256" key="6">
    <source>
        <dbReference type="ARBA" id="ARBA00022723"/>
    </source>
</evidence>
<keyword evidence="9" id="KW-0411">Iron-sulfur</keyword>
<dbReference type="Pfam" id="PF00266">
    <property type="entry name" value="Aminotran_5"/>
    <property type="match status" value="1"/>
</dbReference>
<evidence type="ECO:0000256" key="1">
    <source>
        <dbReference type="ARBA" id="ARBA00001933"/>
    </source>
</evidence>
<comment type="cofactor">
    <cofactor evidence="1">
        <name>pyridoxal 5'-phosphate</name>
        <dbReference type="ChEBI" id="CHEBI:597326"/>
    </cofactor>
</comment>
<evidence type="ECO:0000256" key="2">
    <source>
        <dbReference type="ARBA" id="ARBA00003120"/>
    </source>
</evidence>
<dbReference type="PANTHER" id="PTHR11601">
    <property type="entry name" value="CYSTEINE DESULFURYLASE FAMILY MEMBER"/>
    <property type="match status" value="1"/>
</dbReference>
<protein>
    <recommendedName>
        <fullName evidence="4">cysteine desulfurase</fullName>
        <ecNumber evidence="4">2.8.1.7</ecNumber>
    </recommendedName>
    <alternativeName>
        <fullName evidence="11">Nitrogenase metalloclusters biosynthesis protein NifS</fullName>
    </alternativeName>
</protein>
<dbReference type="GO" id="GO:0031071">
    <property type="term" value="F:cysteine desulfurase activity"/>
    <property type="evidence" value="ECO:0007669"/>
    <property type="project" value="UniProtKB-EC"/>
</dbReference>
<evidence type="ECO:0000313" key="15">
    <source>
        <dbReference type="Proteomes" id="UP000064243"/>
    </source>
</evidence>
<dbReference type="InterPro" id="IPR000192">
    <property type="entry name" value="Aminotrans_V_dom"/>
</dbReference>
<evidence type="ECO:0000256" key="7">
    <source>
        <dbReference type="ARBA" id="ARBA00022898"/>
    </source>
</evidence>
<evidence type="ECO:0000313" key="14">
    <source>
        <dbReference type="EMBL" id="KVW91322.1"/>
    </source>
</evidence>
<evidence type="ECO:0000256" key="4">
    <source>
        <dbReference type="ARBA" id="ARBA00012239"/>
    </source>
</evidence>
<evidence type="ECO:0000259" key="13">
    <source>
        <dbReference type="Pfam" id="PF00266"/>
    </source>
</evidence>
<feature type="domain" description="Aminotransferase class V" evidence="13">
    <location>
        <begin position="6"/>
        <end position="366"/>
    </location>
</feature>
<dbReference type="EC" id="2.8.1.7" evidence="4"/>
<comment type="function">
    <text evidence="2">Catalyzes the removal of elemental sulfur atoms from cysteine to produce alanine. Seems to participate in the biosynthesis of the nitrogenase metalloclusters by providing the inorganic sulfur required for the Fe-S core formation.</text>
</comment>
<reference evidence="14 15" key="1">
    <citation type="journal article" date="2015" name="Appl. Environ. Microbiol.">
        <title>Aerobic and Anaerobic Thiosulfate Oxidation by a Cold-Adapted, Subglacial Chemoautotroph.</title>
        <authorList>
            <person name="Harrold Z.R."/>
            <person name="Skidmore M.L."/>
            <person name="Hamilton T.L."/>
            <person name="Desch L."/>
            <person name="Amada K."/>
            <person name="van Gelder W."/>
            <person name="Glover K."/>
            <person name="Roden E.E."/>
            <person name="Boyd E.S."/>
        </authorList>
    </citation>
    <scope>NUCLEOTIDE SEQUENCE [LARGE SCALE GENOMIC DNA]</scope>
    <source>
        <strain evidence="14 15">RG</strain>
    </source>
</reference>
<dbReference type="SUPFAM" id="SSF53383">
    <property type="entry name" value="PLP-dependent transferases"/>
    <property type="match status" value="1"/>
</dbReference>
<name>A0A119CTB3_THIDE</name>
<dbReference type="GO" id="GO:0051536">
    <property type="term" value="F:iron-sulfur cluster binding"/>
    <property type="evidence" value="ECO:0007669"/>
    <property type="project" value="UniProtKB-KW"/>
</dbReference>
<evidence type="ECO:0000256" key="11">
    <source>
        <dbReference type="ARBA" id="ARBA00031911"/>
    </source>
</evidence>
<dbReference type="PIRSF" id="PIRSF005572">
    <property type="entry name" value="NifS"/>
    <property type="match status" value="1"/>
</dbReference>
<dbReference type="OrthoDB" id="9808002at2"/>
<organism evidence="14 15">
    <name type="scientific">Thiobacillus denitrificans</name>
    <dbReference type="NCBI Taxonomy" id="36861"/>
    <lineage>
        <taxon>Bacteria</taxon>
        <taxon>Pseudomonadati</taxon>
        <taxon>Pseudomonadota</taxon>
        <taxon>Betaproteobacteria</taxon>
        <taxon>Nitrosomonadales</taxon>
        <taxon>Thiobacillaceae</taxon>
        <taxon>Thiobacillus</taxon>
    </lineage>
</organism>
<dbReference type="EMBL" id="LDUG01000061">
    <property type="protein sequence ID" value="KVW91322.1"/>
    <property type="molecule type" value="Genomic_DNA"/>
</dbReference>
<evidence type="ECO:0000256" key="10">
    <source>
        <dbReference type="ARBA" id="ARBA00023231"/>
    </source>
</evidence>
<dbReference type="Gene3D" id="3.40.640.10">
    <property type="entry name" value="Type I PLP-dependent aspartate aminotransferase-like (Major domain)"/>
    <property type="match status" value="1"/>
</dbReference>
<dbReference type="FunFam" id="3.40.640.10:FF:000084">
    <property type="entry name" value="IscS-like cysteine desulfurase"/>
    <property type="match status" value="1"/>
</dbReference>
<evidence type="ECO:0000256" key="12">
    <source>
        <dbReference type="ARBA" id="ARBA00050776"/>
    </source>
</evidence>
<dbReference type="PATRIC" id="fig|36861.3.peg.3184"/>
<dbReference type="Proteomes" id="UP000064243">
    <property type="component" value="Unassembled WGS sequence"/>
</dbReference>
<dbReference type="PANTHER" id="PTHR11601:SF34">
    <property type="entry name" value="CYSTEINE DESULFURASE"/>
    <property type="match status" value="1"/>
</dbReference>
<accession>A0A119CTB3</accession>
<dbReference type="InterPro" id="IPR015422">
    <property type="entry name" value="PyrdxlP-dep_Trfase_small"/>
</dbReference>
<evidence type="ECO:0000256" key="3">
    <source>
        <dbReference type="ARBA" id="ARBA00006490"/>
    </source>
</evidence>
<gene>
    <name evidence="14" type="ORF">ABW22_16130</name>
</gene>
<dbReference type="InterPro" id="IPR016454">
    <property type="entry name" value="Cysteine_dSase"/>
</dbReference>
<keyword evidence="5" id="KW-0808">Transferase</keyword>
<keyword evidence="15" id="KW-1185">Reference proteome</keyword>
<comment type="caution">
    <text evidence="14">The sequence shown here is derived from an EMBL/GenBank/DDBJ whole genome shotgun (WGS) entry which is preliminary data.</text>
</comment>
<dbReference type="GO" id="GO:0046872">
    <property type="term" value="F:metal ion binding"/>
    <property type="evidence" value="ECO:0007669"/>
    <property type="project" value="UniProtKB-KW"/>
</dbReference>